<organism evidence="2 3">
    <name type="scientific">Petrolisthes manimaculis</name>
    <dbReference type="NCBI Taxonomy" id="1843537"/>
    <lineage>
        <taxon>Eukaryota</taxon>
        <taxon>Metazoa</taxon>
        <taxon>Ecdysozoa</taxon>
        <taxon>Arthropoda</taxon>
        <taxon>Crustacea</taxon>
        <taxon>Multicrustacea</taxon>
        <taxon>Malacostraca</taxon>
        <taxon>Eumalacostraca</taxon>
        <taxon>Eucarida</taxon>
        <taxon>Decapoda</taxon>
        <taxon>Pleocyemata</taxon>
        <taxon>Anomura</taxon>
        <taxon>Galatheoidea</taxon>
        <taxon>Porcellanidae</taxon>
        <taxon>Petrolisthes</taxon>
    </lineage>
</organism>
<evidence type="ECO:0000313" key="3">
    <source>
        <dbReference type="Proteomes" id="UP001292094"/>
    </source>
</evidence>
<dbReference type="EMBL" id="JAWZYT010000402">
    <property type="protein sequence ID" value="KAK4323911.1"/>
    <property type="molecule type" value="Genomic_DNA"/>
</dbReference>
<comment type="caution">
    <text evidence="2">The sequence shown here is derived from an EMBL/GenBank/DDBJ whole genome shotgun (WGS) entry which is preliminary data.</text>
</comment>
<proteinExistence type="predicted"/>
<keyword evidence="3" id="KW-1185">Reference proteome</keyword>
<feature type="compositionally biased region" description="Basic and acidic residues" evidence="1">
    <location>
        <begin position="1"/>
        <end position="10"/>
    </location>
</feature>
<name>A0AAE1QC73_9EUCA</name>
<evidence type="ECO:0000313" key="2">
    <source>
        <dbReference type="EMBL" id="KAK4323911.1"/>
    </source>
</evidence>
<gene>
    <name evidence="2" type="ORF">Pmani_005415</name>
</gene>
<dbReference type="Proteomes" id="UP001292094">
    <property type="component" value="Unassembled WGS sequence"/>
</dbReference>
<dbReference type="AlphaFoldDB" id="A0AAE1QC73"/>
<sequence>MEEGRMEGQERGGGGSIVVGVFEPRGQKGRGGGGGVDNRYDDDERVAGDHNIGLDLEGVDWGWRERDGDGPTYEKKRADLRGGGGGFWGVGGSGGGVGGGVLHSLPSQSASQTCASVSWLHLLLFLVFRTSIVMVMKPPFVQVTRDECASG</sequence>
<feature type="region of interest" description="Disordered" evidence="1">
    <location>
        <begin position="1"/>
        <end position="44"/>
    </location>
</feature>
<reference evidence="2" key="1">
    <citation type="submission" date="2023-11" db="EMBL/GenBank/DDBJ databases">
        <title>Genome assemblies of two species of porcelain crab, Petrolisthes cinctipes and Petrolisthes manimaculis (Anomura: Porcellanidae).</title>
        <authorList>
            <person name="Angst P."/>
        </authorList>
    </citation>
    <scope>NUCLEOTIDE SEQUENCE</scope>
    <source>
        <strain evidence="2">PB745_02</strain>
        <tissue evidence="2">Gill</tissue>
    </source>
</reference>
<evidence type="ECO:0000256" key="1">
    <source>
        <dbReference type="SAM" id="MobiDB-lite"/>
    </source>
</evidence>
<protein>
    <submittedName>
        <fullName evidence="2">Uncharacterized protein</fullName>
    </submittedName>
</protein>
<accession>A0AAE1QC73</accession>